<organism evidence="1">
    <name type="scientific">Siphoviridae sp. ctCCX1</name>
    <dbReference type="NCBI Taxonomy" id="2823567"/>
    <lineage>
        <taxon>Viruses</taxon>
        <taxon>Duplodnaviria</taxon>
        <taxon>Heunggongvirae</taxon>
        <taxon>Uroviricota</taxon>
        <taxon>Caudoviricetes</taxon>
    </lineage>
</organism>
<dbReference type="EMBL" id="BK014690">
    <property type="protein sequence ID" value="DAD67999.1"/>
    <property type="molecule type" value="Genomic_DNA"/>
</dbReference>
<reference evidence="1" key="1">
    <citation type="journal article" date="2021" name="Proc. Natl. Acad. Sci. U.S.A.">
        <title>A Catalog of Tens of Thousands of Viruses from Human Metagenomes Reveals Hidden Associations with Chronic Diseases.</title>
        <authorList>
            <person name="Tisza M.J."/>
            <person name="Buck C.B."/>
        </authorList>
    </citation>
    <scope>NUCLEOTIDE SEQUENCE</scope>
    <source>
        <strain evidence="1">CtCCX1</strain>
    </source>
</reference>
<protein>
    <submittedName>
        <fullName evidence="1">Uncharacterized protein</fullName>
    </submittedName>
</protein>
<name>A0A8S5LDH9_9CAUD</name>
<proteinExistence type="predicted"/>
<sequence length="70" mass="7820">MSKIDVSPLNTAFENLKDGAILLFQKNSDGTFSPISLERSHGRLIQEILAECSKESPLYVLKEVKVKQLT</sequence>
<accession>A0A8S5LDH9</accession>
<evidence type="ECO:0000313" key="1">
    <source>
        <dbReference type="EMBL" id="DAD67999.1"/>
    </source>
</evidence>